<dbReference type="InterPro" id="IPR035899">
    <property type="entry name" value="DBL_dom_sf"/>
</dbReference>
<dbReference type="GO" id="GO:0043542">
    <property type="term" value="P:endothelial cell migration"/>
    <property type="evidence" value="ECO:0007669"/>
    <property type="project" value="TreeGrafter"/>
</dbReference>
<dbReference type="EMBL" id="CMVM020000350">
    <property type="status" value="NOT_ANNOTATED_CDS"/>
    <property type="molecule type" value="Genomic_DNA"/>
</dbReference>
<organism evidence="2 3">
    <name type="scientific">Onchocerca volvulus</name>
    <dbReference type="NCBI Taxonomy" id="6282"/>
    <lineage>
        <taxon>Eukaryota</taxon>
        <taxon>Metazoa</taxon>
        <taxon>Ecdysozoa</taxon>
        <taxon>Nematoda</taxon>
        <taxon>Chromadorea</taxon>
        <taxon>Rhabditida</taxon>
        <taxon>Spirurina</taxon>
        <taxon>Spiruromorpha</taxon>
        <taxon>Filarioidea</taxon>
        <taxon>Onchocercidae</taxon>
        <taxon>Onchocerca</taxon>
    </lineage>
</organism>
<dbReference type="InterPro" id="IPR000219">
    <property type="entry name" value="DH_dom"/>
</dbReference>
<reference evidence="2" key="2">
    <citation type="submission" date="2022-06" db="UniProtKB">
        <authorList>
            <consortium name="EnsemblMetazoa"/>
        </authorList>
    </citation>
    <scope>IDENTIFICATION</scope>
</reference>
<dbReference type="SUPFAM" id="SSF48065">
    <property type="entry name" value="DBL homology domain (DH-domain)"/>
    <property type="match status" value="1"/>
</dbReference>
<protein>
    <submittedName>
        <fullName evidence="2">DH domain-containing protein</fullName>
    </submittedName>
</protein>
<dbReference type="Proteomes" id="UP000024404">
    <property type="component" value="Unassembled WGS sequence"/>
</dbReference>
<dbReference type="GO" id="GO:0030139">
    <property type="term" value="C:endocytic vesicle"/>
    <property type="evidence" value="ECO:0007669"/>
    <property type="project" value="TreeGrafter"/>
</dbReference>
<sequence length="333" mass="39555">MSSYASLMLVFSEKIILKNEASNQPTCSKNLSSITLSADRIRRLYSIAIVNRSLFLGRAKDEMLAHLTLVKDEVQKSVPMLELEMHWTSIVHNSDELGKHVYEQQEAIWKFVIMEHRYLRANKFLLLKQMNEFCQCFLKMQELGFMRDINLRRVFLNYPELYVHNSKFWKEAVLRMLQTSRNNGTSLDPAILKYGFERMDEWRFRYKSFIYGYADCHNYIQKCEKENILFREFVKWTESQDMLRRQSLLDALTNPMQCLTRYNLLLKVVLKHTIDDNERNTIQDIIARIENATRTIEETLSNNDLQNYLLDKLSKEIGSYEAIDPRIYHTKAN</sequence>
<dbReference type="GO" id="GO:0007266">
    <property type="term" value="P:Rho protein signal transduction"/>
    <property type="evidence" value="ECO:0007669"/>
    <property type="project" value="TreeGrafter"/>
</dbReference>
<dbReference type="AlphaFoldDB" id="A0A8R1XNX4"/>
<dbReference type="GO" id="GO:0005085">
    <property type="term" value="F:guanyl-nucleotide exchange factor activity"/>
    <property type="evidence" value="ECO:0007669"/>
    <property type="project" value="InterPro"/>
</dbReference>
<dbReference type="PROSITE" id="PS50010">
    <property type="entry name" value="DH_2"/>
    <property type="match status" value="1"/>
</dbReference>
<dbReference type="Gene3D" id="1.20.900.10">
    <property type="entry name" value="Dbl homology (DH) domain"/>
    <property type="match status" value="1"/>
</dbReference>
<evidence type="ECO:0000313" key="2">
    <source>
        <dbReference type="EnsemblMetazoa" id="OVOC11260.1"/>
    </source>
</evidence>
<evidence type="ECO:0000259" key="1">
    <source>
        <dbReference type="PROSITE" id="PS50010"/>
    </source>
</evidence>
<evidence type="ECO:0000313" key="3">
    <source>
        <dbReference type="Proteomes" id="UP000024404"/>
    </source>
</evidence>
<feature type="domain" description="DH" evidence="1">
    <location>
        <begin position="103"/>
        <end position="299"/>
    </location>
</feature>
<accession>A0A8R1XNX4</accession>
<dbReference type="GO" id="GO:0005886">
    <property type="term" value="C:plasma membrane"/>
    <property type="evidence" value="ECO:0007669"/>
    <property type="project" value="TreeGrafter"/>
</dbReference>
<dbReference type="Pfam" id="PF00621">
    <property type="entry name" value="RhoGEF"/>
    <property type="match status" value="1"/>
</dbReference>
<dbReference type="EnsemblMetazoa" id="OVOC11260.1">
    <property type="protein sequence ID" value="OVOC11260.1"/>
    <property type="gene ID" value="WBGene00248069"/>
</dbReference>
<keyword evidence="3" id="KW-1185">Reference proteome</keyword>
<reference evidence="3" key="1">
    <citation type="submission" date="2013-10" db="EMBL/GenBank/DDBJ databases">
        <title>Genome sequencing of Onchocerca volvulus.</title>
        <authorList>
            <person name="Cotton J."/>
            <person name="Tsai J."/>
            <person name="Stanley E."/>
            <person name="Tracey A."/>
            <person name="Holroyd N."/>
            <person name="Lustigman S."/>
            <person name="Berriman M."/>
        </authorList>
    </citation>
    <scope>NUCLEOTIDE SEQUENCE</scope>
</reference>
<dbReference type="InterPro" id="IPR040181">
    <property type="entry name" value="PKHG5/7"/>
</dbReference>
<dbReference type="PANTHER" id="PTHR13217">
    <property type="entry name" value="PLECKSTRIN HOMOLOGY DOMAIN-CONTAINING FAMILY G MEMBER 7"/>
    <property type="match status" value="1"/>
</dbReference>
<dbReference type="GO" id="GO:0030424">
    <property type="term" value="C:axon"/>
    <property type="evidence" value="ECO:0007669"/>
    <property type="project" value="TreeGrafter"/>
</dbReference>
<dbReference type="PANTHER" id="PTHR13217:SF11">
    <property type="entry name" value="PLECKSTRIN HOMOLOGY DOMAIN-CONTAINING FAMILY G MEMBER 5"/>
    <property type="match status" value="1"/>
</dbReference>
<dbReference type="SMART" id="SM00325">
    <property type="entry name" value="RhoGEF"/>
    <property type="match status" value="1"/>
</dbReference>
<proteinExistence type="predicted"/>
<name>A0A8R1XNX4_ONCVO</name>